<evidence type="ECO:0000313" key="2">
    <source>
        <dbReference type="Proteomes" id="UP001459714"/>
    </source>
</evidence>
<dbReference type="CDD" id="cd09732">
    <property type="entry name" value="Csx1_III-U"/>
    <property type="match status" value="1"/>
</dbReference>
<protein>
    <submittedName>
        <fullName evidence="1">TIGR02221 family CRISPR-associated protein</fullName>
    </submittedName>
</protein>
<reference evidence="1 2" key="1">
    <citation type="submission" date="2024-03" db="EMBL/GenBank/DDBJ databases">
        <title>Bacilli Hybrid Assemblies.</title>
        <authorList>
            <person name="Kovac J."/>
        </authorList>
    </citation>
    <scope>NUCLEOTIDE SEQUENCE [LARGE SCALE GENOMIC DNA]</scope>
    <source>
        <strain evidence="1 2">FSL M8-0022</strain>
    </source>
</reference>
<accession>A0ABU9K0F1</accession>
<keyword evidence="2" id="KW-1185">Reference proteome</keyword>
<dbReference type="InterPro" id="IPR011742">
    <property type="entry name" value="CRISPR-assoc_prot_TM1812"/>
</dbReference>
<name>A0ABU9K0F1_9BACI</name>
<dbReference type="RefSeq" id="WP_342020572.1">
    <property type="nucleotide sequence ID" value="NZ_JBBYAK010000001.1"/>
</dbReference>
<dbReference type="InterPro" id="IPR013383">
    <property type="entry name" value="CRISPR-assoc_prot_DxTHG_CS"/>
</dbReference>
<dbReference type="NCBIfam" id="TIGR02549">
    <property type="entry name" value="CRISPR_DxTHG"/>
    <property type="match status" value="1"/>
</dbReference>
<gene>
    <name evidence="1" type="primary">csx2</name>
    <name evidence="1" type="ORF">NST17_15650</name>
</gene>
<proteinExistence type="predicted"/>
<evidence type="ECO:0000313" key="1">
    <source>
        <dbReference type="EMBL" id="MEL3958596.1"/>
    </source>
</evidence>
<dbReference type="Proteomes" id="UP001459714">
    <property type="component" value="Unassembled WGS sequence"/>
</dbReference>
<comment type="caution">
    <text evidence="1">The sequence shown here is derived from an EMBL/GenBank/DDBJ whole genome shotgun (WGS) entry which is preliminary data.</text>
</comment>
<dbReference type="EMBL" id="JBBYAK010000001">
    <property type="protein sequence ID" value="MEL3958596.1"/>
    <property type="molecule type" value="Genomic_DNA"/>
</dbReference>
<dbReference type="NCBIfam" id="TIGR02221">
    <property type="entry name" value="cas_TM1812"/>
    <property type="match status" value="1"/>
</dbReference>
<sequence>MARKLITFLGTSKYDTCNYELNGVKANPTEYIQEAIIDLYNKRNTSIDEIHVLLTKEARENNWDGDNKLNKKLMNYPKLNIHAHDISSCQDIDIIWQLFDTIINIMEKNDQIVFDITHSFRYQPMLALLSIHFARITKDVQVDGIYYGVYDSKVEVKDFPIIDLTSFVDLQDWITNVYAFIKTGRVESLTEWIQNREKAISREERKSTIDLKYVRQLAKNWQELASALQTNRSMDLSSTAEKAKESIEAIKNVMLRPAFTPLNELLLNVESEIKPIADEDPIYSGVAAIEWCFKHGLYQQSYTMADELMISAICLKHHMQINNREDRKWAAKILNTAIKESQRINGSHGEVEDEDRKIVDDLQDYPELLNILHTMKDNRNDINHAGWRNNPLSSKVLEEHFISMFETYKTQLLNYYGKR</sequence>
<organism evidence="1 2">
    <name type="scientific">Caldifermentibacillus hisashii</name>
    <dbReference type="NCBI Taxonomy" id="996558"/>
    <lineage>
        <taxon>Bacteria</taxon>
        <taxon>Bacillati</taxon>
        <taxon>Bacillota</taxon>
        <taxon>Bacilli</taxon>
        <taxon>Bacillales</taxon>
        <taxon>Bacillaceae</taxon>
        <taxon>Caldifermentibacillus</taxon>
    </lineage>
</organism>